<dbReference type="AlphaFoldDB" id="A0A8E7AXU5"/>
<dbReference type="Proteomes" id="UP000680656">
    <property type="component" value="Chromosome"/>
</dbReference>
<dbReference type="InterPro" id="IPR002821">
    <property type="entry name" value="Hydantoinase_A"/>
</dbReference>
<dbReference type="Gene3D" id="3.30.420.40">
    <property type="match status" value="1"/>
</dbReference>
<dbReference type="NCBIfam" id="TIGR03123">
    <property type="entry name" value="one_C_unchar_1"/>
    <property type="match status" value="1"/>
</dbReference>
<dbReference type="RefSeq" id="WP_214418279.1">
    <property type="nucleotide sequence ID" value="NZ_CP075546.1"/>
</dbReference>
<evidence type="ECO:0000313" key="2">
    <source>
        <dbReference type="EMBL" id="QVV87458.1"/>
    </source>
</evidence>
<evidence type="ECO:0000313" key="3">
    <source>
        <dbReference type="Proteomes" id="UP000680656"/>
    </source>
</evidence>
<proteinExistence type="predicted"/>
<sequence length="307" mass="33658">MIGVDIGGANLKVVDERGAHIHYCPLWKETPIREILRGYSSAENAAVVMSGELADCFSSKQEGVEFIVAAVKDVFPRALFYGTDGTFHTTPVSELAAANWLVMADVLRDRYSDALLVDMGSTTTDIIPLNAWDHLKGQTDYSRLKSRLLVYYGLLRTPVSSLLRTVDLEGSQVGISTEYFACSGDAHVLVNLISSDEYTTATPDSCTPSREDCLRRMARMVCADVSEVGESAILNIAEAYIREEQLLITTTIRTVMEKYHCTRILAAGVGSGVLSTWLDAIDLNQEMGSLSDAMPAWAVREAMLRTV</sequence>
<dbReference type="GeneID" id="65097257"/>
<dbReference type="InterPro" id="IPR002756">
    <property type="entry name" value="MfnF"/>
</dbReference>
<reference evidence="2 3" key="1">
    <citation type="submission" date="2021-05" db="EMBL/GenBank/DDBJ databases">
        <title>A novel Methanospirillum isolate from a pyrite-forming mixed culture.</title>
        <authorList>
            <person name="Bunk B."/>
            <person name="Sproer C."/>
            <person name="Spring S."/>
            <person name="Pester M."/>
        </authorList>
    </citation>
    <scope>NUCLEOTIDE SEQUENCE [LARGE SCALE GENOMIC DNA]</scope>
    <source>
        <strain evidence="2 3">J.3.6.1-F.2.7.3</strain>
    </source>
</reference>
<feature type="domain" description="Hydantoinase A/oxoprolinase" evidence="1">
    <location>
        <begin position="46"/>
        <end position="270"/>
    </location>
</feature>
<dbReference type="KEGG" id="mrtj:KHC33_08695"/>
<dbReference type="GO" id="GO:0016787">
    <property type="term" value="F:hydrolase activity"/>
    <property type="evidence" value="ECO:0007669"/>
    <property type="project" value="InterPro"/>
</dbReference>
<protein>
    <submittedName>
        <fullName evidence="2">H4MPT-linked C1 transfer pathway protein</fullName>
    </submittedName>
</protein>
<keyword evidence="3" id="KW-1185">Reference proteome</keyword>
<gene>
    <name evidence="2" type="ORF">KHC33_08695</name>
</gene>
<dbReference type="EMBL" id="CP075546">
    <property type="protein sequence ID" value="QVV87458.1"/>
    <property type="molecule type" value="Genomic_DNA"/>
</dbReference>
<organism evidence="2 3">
    <name type="scientific">Methanospirillum purgamenti</name>
    <dbReference type="NCBI Taxonomy" id="2834276"/>
    <lineage>
        <taxon>Archaea</taxon>
        <taxon>Methanobacteriati</taxon>
        <taxon>Methanobacteriota</taxon>
        <taxon>Stenosarchaea group</taxon>
        <taxon>Methanomicrobia</taxon>
        <taxon>Methanomicrobiales</taxon>
        <taxon>Methanospirillaceae</taxon>
        <taxon>Methanospirillum</taxon>
    </lineage>
</organism>
<dbReference type="Pfam" id="PF01968">
    <property type="entry name" value="Hydantoinase_A"/>
    <property type="match status" value="1"/>
</dbReference>
<accession>A0A8E7AXU5</accession>
<name>A0A8E7AXU5_9EURY</name>
<evidence type="ECO:0000259" key="1">
    <source>
        <dbReference type="Pfam" id="PF01968"/>
    </source>
</evidence>
<dbReference type="Gene3D" id="3.30.420.190">
    <property type="entry name" value="conserved archaeal protein q6m145"/>
    <property type="match status" value="1"/>
</dbReference>